<keyword evidence="1" id="KW-0812">Transmembrane</keyword>
<dbReference type="Proteomes" id="UP000694580">
    <property type="component" value="Chromosome 5"/>
</dbReference>
<keyword evidence="2" id="KW-0732">Signal</keyword>
<evidence type="ECO:0000259" key="3">
    <source>
        <dbReference type="PROSITE" id="PS50835"/>
    </source>
</evidence>
<dbReference type="InterPro" id="IPR003599">
    <property type="entry name" value="Ig_sub"/>
</dbReference>
<dbReference type="SUPFAM" id="SSF48726">
    <property type="entry name" value="Immunoglobulin"/>
    <property type="match status" value="3"/>
</dbReference>
<organism evidence="4 5">
    <name type="scientific">Denticeps clupeoides</name>
    <name type="common">denticle herring</name>
    <dbReference type="NCBI Taxonomy" id="299321"/>
    <lineage>
        <taxon>Eukaryota</taxon>
        <taxon>Metazoa</taxon>
        <taxon>Chordata</taxon>
        <taxon>Craniata</taxon>
        <taxon>Vertebrata</taxon>
        <taxon>Euteleostomi</taxon>
        <taxon>Actinopterygii</taxon>
        <taxon>Neopterygii</taxon>
        <taxon>Teleostei</taxon>
        <taxon>Clupei</taxon>
        <taxon>Clupeiformes</taxon>
        <taxon>Denticipitoidei</taxon>
        <taxon>Denticipitidae</taxon>
        <taxon>Denticeps</taxon>
    </lineage>
</organism>
<keyword evidence="5" id="KW-1185">Reference proteome</keyword>
<dbReference type="PROSITE" id="PS50835">
    <property type="entry name" value="IG_LIKE"/>
    <property type="match status" value="2"/>
</dbReference>
<keyword evidence="1" id="KW-0472">Membrane</keyword>
<keyword evidence="1" id="KW-1133">Transmembrane helix</keyword>
<proteinExistence type="predicted"/>
<feature type="domain" description="Ig-like" evidence="3">
    <location>
        <begin position="101"/>
        <end position="203"/>
    </location>
</feature>
<evidence type="ECO:0000256" key="1">
    <source>
        <dbReference type="SAM" id="Phobius"/>
    </source>
</evidence>
<sequence>MLLATHFPFLTFSSGVALPQYDVVYGQVGGAASFNCEQWGDYLNWYFGNTSEETATLIYNKHALETPEWKDRIHVSDISLKIKKIQDSDFGYFKCEKYIPPSFLLTSLIHCLYPFTLSVTLSDPPSVFINDMLTLNCDVETNDPMPKIRWIPPDSVTDQRAKYVAQLKGPELSFRDPTWKDNGVWTCLLKYDSKKTNATATVRVLDLSPPLSKTVYTSVSPSSSLILPCSLSSAIEWATVMDKGLQGGEWNFRPWPSHNNSPNNSTKIASLSLGPPVKWETPSNLNFDGSLLHQIPVGNLSLVKKGVGAEDRGTYICAHNCRFNFFTLLSAFVDPGPTAFEGDTVNLTCSLGHPLTSDLKVKWVAPRLGSNETPHLNSQFIFTARQSKAGKYKCELCKGEHIVTSAEVKLKIEKAPVDTWLWVGICSTGLIVIMLIFIGTTLLRRYRKVNING</sequence>
<dbReference type="InterPro" id="IPR036179">
    <property type="entry name" value="Ig-like_dom_sf"/>
</dbReference>
<dbReference type="InterPro" id="IPR007110">
    <property type="entry name" value="Ig-like_dom"/>
</dbReference>
<reference evidence="4" key="3">
    <citation type="submission" date="2025-09" db="UniProtKB">
        <authorList>
            <consortium name="Ensembl"/>
        </authorList>
    </citation>
    <scope>IDENTIFICATION</scope>
</reference>
<dbReference type="Ensembl" id="ENSDCDT00010002475.1">
    <property type="protein sequence ID" value="ENSDCDP00010002380.1"/>
    <property type="gene ID" value="ENSDCDG00010001148.1"/>
</dbReference>
<dbReference type="Pfam" id="PF07686">
    <property type="entry name" value="V-set"/>
    <property type="match status" value="1"/>
</dbReference>
<feature type="transmembrane region" description="Helical" evidence="1">
    <location>
        <begin position="420"/>
        <end position="443"/>
    </location>
</feature>
<dbReference type="PANTHER" id="PTHR11422">
    <property type="entry name" value="T-CELL SURFACE GLYCOPROTEIN CD4"/>
    <property type="match status" value="1"/>
</dbReference>
<protein>
    <recommendedName>
        <fullName evidence="3">Ig-like domain-containing protein</fullName>
    </recommendedName>
</protein>
<dbReference type="Gene3D" id="2.60.40.10">
    <property type="entry name" value="Immunoglobulins"/>
    <property type="match status" value="3"/>
</dbReference>
<feature type="signal peptide" evidence="2">
    <location>
        <begin position="1"/>
        <end position="17"/>
    </location>
</feature>
<dbReference type="PANTHER" id="PTHR11422:SF0">
    <property type="entry name" value="T-CELL SURFACE GLYCOPROTEIN CD4"/>
    <property type="match status" value="1"/>
</dbReference>
<reference evidence="4 5" key="1">
    <citation type="submission" date="2020-06" db="EMBL/GenBank/DDBJ databases">
        <authorList>
            <consortium name="Wellcome Sanger Institute Data Sharing"/>
        </authorList>
    </citation>
    <scope>NUCLEOTIDE SEQUENCE [LARGE SCALE GENOMIC DNA]</scope>
</reference>
<dbReference type="InterPro" id="IPR013106">
    <property type="entry name" value="Ig_V-set"/>
</dbReference>
<evidence type="ECO:0000256" key="2">
    <source>
        <dbReference type="SAM" id="SignalP"/>
    </source>
</evidence>
<accession>A0AAY4A381</accession>
<dbReference type="CDD" id="cd00096">
    <property type="entry name" value="Ig"/>
    <property type="match status" value="1"/>
</dbReference>
<name>A0AAY4A381_9TELE</name>
<feature type="domain" description="Ig-like" evidence="3">
    <location>
        <begin position="341"/>
        <end position="411"/>
    </location>
</feature>
<evidence type="ECO:0000313" key="4">
    <source>
        <dbReference type="Ensembl" id="ENSDCDP00010002380.1"/>
    </source>
</evidence>
<dbReference type="AlphaFoldDB" id="A0AAY4A381"/>
<reference evidence="4" key="2">
    <citation type="submission" date="2025-08" db="UniProtKB">
        <authorList>
            <consortium name="Ensembl"/>
        </authorList>
    </citation>
    <scope>IDENTIFICATION</scope>
</reference>
<feature type="chain" id="PRO_5044293163" description="Ig-like domain-containing protein" evidence="2">
    <location>
        <begin position="18"/>
        <end position="453"/>
    </location>
</feature>
<dbReference type="SMART" id="SM00409">
    <property type="entry name" value="IG"/>
    <property type="match status" value="4"/>
</dbReference>
<dbReference type="GeneTree" id="ENSGT00940000170568"/>
<evidence type="ECO:0000313" key="5">
    <source>
        <dbReference type="Proteomes" id="UP000694580"/>
    </source>
</evidence>
<dbReference type="InterPro" id="IPR013783">
    <property type="entry name" value="Ig-like_fold"/>
</dbReference>